<feature type="domain" description="PfEMP1 CIDRalpha1" evidence="8">
    <location>
        <begin position="533"/>
        <end position="589"/>
    </location>
</feature>
<dbReference type="Proteomes" id="UP000030699">
    <property type="component" value="Unassembled WGS sequence"/>
</dbReference>
<evidence type="ECO:0000259" key="7">
    <source>
        <dbReference type="Pfam" id="PF18562"/>
    </source>
</evidence>
<accession>A0A024WH26</accession>
<feature type="domain" description="Duffy-antigen binding" evidence="5">
    <location>
        <begin position="114"/>
        <end position="303"/>
    </location>
</feature>
<evidence type="ECO:0000259" key="8">
    <source>
        <dbReference type="Pfam" id="PF21807"/>
    </source>
</evidence>
<feature type="domain" description="Duffy-antigen binding" evidence="5">
    <location>
        <begin position="910"/>
        <end position="1133"/>
    </location>
</feature>
<dbReference type="FunFam" id="1.20.58.830:FF:000002">
    <property type="entry name" value="Erythrocyte membrane protein 1, PfEMP1"/>
    <property type="match status" value="1"/>
</dbReference>
<gene>
    <name evidence="10" type="ORF">PFMALIP_05950</name>
</gene>
<evidence type="ECO:0008006" key="12">
    <source>
        <dbReference type="Google" id="ProtNLM"/>
    </source>
</evidence>
<feature type="domain" description="Plasmodium falciparum erythrocyte membrane protein-1 N-terminal segment" evidence="6">
    <location>
        <begin position="13"/>
        <end position="49"/>
    </location>
</feature>
<feature type="domain" description="Duffy-binding-like" evidence="4">
    <location>
        <begin position="1455"/>
        <end position="1596"/>
    </location>
</feature>
<dbReference type="Pfam" id="PF05424">
    <property type="entry name" value="Duffy_binding"/>
    <property type="match status" value="2"/>
</dbReference>
<dbReference type="EMBL" id="KI925846">
    <property type="protein sequence ID" value="ETW45985.1"/>
    <property type="molecule type" value="Genomic_DNA"/>
</dbReference>
<dbReference type="GO" id="GO:0046789">
    <property type="term" value="F:host cell surface receptor binding"/>
    <property type="evidence" value="ECO:0007669"/>
    <property type="project" value="InterPro"/>
</dbReference>
<dbReference type="Pfam" id="PF18562">
    <property type="entry name" value="CIDR1_gamma"/>
    <property type="match status" value="1"/>
</dbReference>
<keyword evidence="3" id="KW-0812">Transmembrane</keyword>
<feature type="non-terminal residue" evidence="10">
    <location>
        <position position="1745"/>
    </location>
</feature>
<evidence type="ECO:0000259" key="9">
    <source>
        <dbReference type="Pfam" id="PF22672"/>
    </source>
</evidence>
<feature type="compositionally biased region" description="Low complexity" evidence="2">
    <location>
        <begin position="990"/>
        <end position="1005"/>
    </location>
</feature>
<dbReference type="FunFam" id="1.20.58.830:FF:000008">
    <property type="entry name" value="Erythrocyte membrane protein 1, PfEMP1"/>
    <property type="match status" value="1"/>
</dbReference>
<reference evidence="10 11" key="2">
    <citation type="submission" date="2013-02" db="EMBL/GenBank/DDBJ databases">
        <title>The Genome Sequence of Plasmodium falciparum MaliPS096_E11.</title>
        <authorList>
            <consortium name="The Broad Institute Genome Sequencing Platform"/>
            <consortium name="The Broad Institute Genome Sequencing Center for Infectious Disease"/>
            <person name="Neafsey D."/>
            <person name="Cheeseman I."/>
            <person name="Volkman S."/>
            <person name="Adams J."/>
            <person name="Walker B."/>
            <person name="Young S.K."/>
            <person name="Zeng Q."/>
            <person name="Gargeya S."/>
            <person name="Fitzgerald M."/>
            <person name="Haas B."/>
            <person name="Abouelleil A."/>
            <person name="Alvarado L."/>
            <person name="Arachchi H.M."/>
            <person name="Berlin A.M."/>
            <person name="Chapman S.B."/>
            <person name="Dewar J."/>
            <person name="Goldberg J."/>
            <person name="Griggs A."/>
            <person name="Gujja S."/>
            <person name="Hansen M."/>
            <person name="Howarth C."/>
            <person name="Imamovic A."/>
            <person name="Larimer J."/>
            <person name="McCowan C."/>
            <person name="Murphy C."/>
            <person name="Neiman D."/>
            <person name="Pearson M."/>
            <person name="Priest M."/>
            <person name="Roberts A."/>
            <person name="Saif S."/>
            <person name="Shea T."/>
            <person name="Sisk P."/>
            <person name="Sykes S."/>
            <person name="Wortman J."/>
            <person name="Nusbaum C."/>
            <person name="Birren B."/>
        </authorList>
    </citation>
    <scope>NUCLEOTIDE SEQUENCE [LARGE SCALE GENOMIC DNA]</scope>
    <source>
        <strain evidence="10 11">MaliPS096_E11</strain>
    </source>
</reference>
<dbReference type="InterPro" id="IPR042202">
    <property type="entry name" value="Duffy-ag-bd_sf"/>
</dbReference>
<dbReference type="Gene3D" id="1.20.58.830">
    <property type="match status" value="2"/>
</dbReference>
<feature type="domain" description="Duffy-binding-like" evidence="4">
    <location>
        <begin position="602"/>
        <end position="753"/>
    </location>
</feature>
<dbReference type="InterPro" id="IPR054595">
    <property type="entry name" value="DBL_C"/>
</dbReference>
<dbReference type="FunFam" id="1.20.58.1930:FF:000001">
    <property type="entry name" value="Erythrocyte membrane protein 1, PfEMP1"/>
    <property type="match status" value="1"/>
</dbReference>
<feature type="region of interest" description="Disordered" evidence="2">
    <location>
        <begin position="986"/>
        <end position="1019"/>
    </location>
</feature>
<dbReference type="Pfam" id="PF15447">
    <property type="entry name" value="NTS"/>
    <property type="match status" value="1"/>
</dbReference>
<dbReference type="Pfam" id="PF21807">
    <property type="entry name" value="PfEMP1_CIDRalpha1_dom"/>
    <property type="match status" value="1"/>
</dbReference>
<evidence type="ECO:0000256" key="2">
    <source>
        <dbReference type="SAM" id="MobiDB-lite"/>
    </source>
</evidence>
<feature type="compositionally biased region" description="Low complexity" evidence="2">
    <location>
        <begin position="468"/>
        <end position="477"/>
    </location>
</feature>
<feature type="compositionally biased region" description="Gly residues" evidence="2">
    <location>
        <begin position="458"/>
        <end position="467"/>
    </location>
</feature>
<evidence type="ECO:0000259" key="4">
    <source>
        <dbReference type="Pfam" id="PF03011"/>
    </source>
</evidence>
<dbReference type="InterPro" id="IPR049158">
    <property type="entry name" value="PfEMP1_CIDRalpha1_dom"/>
</dbReference>
<feature type="region of interest" description="Disordered" evidence="2">
    <location>
        <begin position="1591"/>
        <end position="1712"/>
    </location>
</feature>
<name>A0A024WH26_PLAFA</name>
<proteinExistence type="predicted"/>
<dbReference type="InterPro" id="IPR041480">
    <property type="entry name" value="CIDR1_gamma"/>
</dbReference>
<dbReference type="Gene3D" id="1.20.1310.20">
    <property type="entry name" value="Duffy-antigen binding domain"/>
    <property type="match status" value="2"/>
</dbReference>
<feature type="compositionally biased region" description="Polar residues" evidence="2">
    <location>
        <begin position="1596"/>
        <end position="1606"/>
    </location>
</feature>
<feature type="compositionally biased region" description="Basic and acidic residues" evidence="2">
    <location>
        <begin position="746"/>
        <end position="757"/>
    </location>
</feature>
<dbReference type="GO" id="GO:0016020">
    <property type="term" value="C:membrane"/>
    <property type="evidence" value="ECO:0007669"/>
    <property type="project" value="InterPro"/>
</dbReference>
<dbReference type="Pfam" id="PF22672">
    <property type="entry name" value="DBL_C"/>
    <property type="match status" value="2"/>
</dbReference>
<dbReference type="Gene3D" id="1.20.58.1930">
    <property type="match status" value="2"/>
</dbReference>
<feature type="domain" description="Cysteine-rich interdomain region 1 gamma" evidence="7">
    <location>
        <begin position="1376"/>
        <end position="1439"/>
    </location>
</feature>
<evidence type="ECO:0000256" key="1">
    <source>
        <dbReference type="SAM" id="Coils"/>
    </source>
</evidence>
<dbReference type="InterPro" id="IPR029210">
    <property type="entry name" value="PfEMP1_NTS"/>
</dbReference>
<evidence type="ECO:0000259" key="6">
    <source>
        <dbReference type="Pfam" id="PF15447"/>
    </source>
</evidence>
<sequence length="1745" mass="196759">MGPQLLAVTDYSDAKDFLDKIGEEVYKEVHGAALERSNGKLEGKLSRATFEKKQPGRQTPGNPCQLLYQYHTNVTSGYDNENPCKDRPEVRFSYTEGAECNKNKIRGSNSNKDGACAPYRRLHLCDQHLEKINDYENITNDTLLVDVCLAAKFEAESLKTYRAQYQEKYGDTGSPICTVLARSFADIGDIIRGKDLYLGNNKEKENLEKNLRQIFKKIYDNLGDTEVRKHYSDDDEGTENYYKLRNAWWEANRLEVWKAITCSAAGGTYFRKTCVAGNETGSNCRCVTNYVPTYFDYVPQYLRWFEEWAEDFCRKKKIYVGIVKTNCRGEKGKIYCSGDGFDCTKTIRAIGKYAISNECTKCSVWCRSYKRWLENQKQEFLKQKKKCENEISGSRRQKRGARGSNSDNNGYEKIFYEKLKDSGYENVNKFLKKLSDEEVCKKVQDGGTIHFEKVNTGGTAGSGGASGGTAVAGDSGTNDASQGTFYHSKYCEECPECGVEEKSNGQFINRTNDDAECKEKKEEYNIPTGVGGTKINVLYSGKGRGDITKKLKDFCEKQHNEDGGNNEEWECYYKDSNDNICKMKNIVKNGKDHDKIMSFNDFFNFWVGHVLNDSIDWRTQLTKCLSEDKLKKCKNGCNKNCKCYERWVDKKKGEWKNIKDHFDKQKDIVEQQGLLGDGIKSPYFVLEYVLEEFYFPIIQEAYGDAQAIQGIKKTLDKKKKEGVADTSNQKTIIDYLLEHEGDDAKKCVTNNPHEKCPTTDTGSLARSAVNPPDKPPLADGGDVTSHVESDSDEDESEGEDDDEGGGQESAEAPTAKDTTVEVKDTDEGSPPKVEVDTKLDVCETVAEALTSGNLNEACTQKYGYPQRHWGWKCIPSDTKSVATGEGGGENSRARRDTSGVVTATGSSGAICVPPRRRKLYVGKLEEWAKTSGNTVVSGQATLTTSASTSSPSHSRDVDATLREAFIQSAAVETFFLWHKYKAENTKKPQGGSPLLPQSPVPLSGSDDSDPQTSLQRGTIPPDFLRQMFYTLGDYRDICVGNTDVVIKGSSEEHKKAMETIQAKIQQILPKNGGTTPPGEKTTPTEWWDENGKKIWEGMLCSLTYKEKDEKGTPQVDPTVRAQLWDSGKNTPIEKYDYKTVTLKDESVAKPKPAGDTQPPTLKDFVKLPPFFRWLHEWGSDFCGKRKRMLKNVKKACREKDDGDDKFCSGDGHDCENGELKHKDMFADLFCRDCHEQCRKYRKWIDIKFVEYHKQENTYGKELQKLSTSSNNGGDDNKKFCTEIKKHSTAANFLKALKHCKDDQGNSDQDDEDKLNKIKFEDIPQTFSRSTYCETCPSYVVNCNRGTRGKDPCTPHNEKGKSWEKIFSENGGNSGKTTTIDVHIIDRRGPFIKEYLNNSQKSEKSNDLFNASRLFKGLRKQQWTCKFNKEKKMDVCKLKNFNPEIDLNEYTTFKVFLEYWIQDFIEGYYILKKKIDLCTENGENTCDGDSKNDCACVKEWVEQKSTQWGKIQEHFNNPEQEYGEGNDIKSKVKMFLVTLIPRIAAANDKRKFDELTDFLKAYECKCVDNAGNSEKDVVECLLEKLKDKIGECKKNHAPTSGSDCNTAPTSDTPPDDEEDLLLQETEEKPEEAKKNMIPKICGEMPTQPAEPEASAGPAPAPAPAPAGPEEPEQDLENKEALPTKPEGPPPKVPEAKKKEKKQRSPRGVKPPKNVFDHPLLKTALMSSTIMWSIGIGFAAFTYFFLK</sequence>
<feature type="coiled-coil region" evidence="1">
    <location>
        <begin position="370"/>
        <end position="397"/>
    </location>
</feature>
<dbReference type="InterPro" id="IPR004258">
    <property type="entry name" value="DBL"/>
</dbReference>
<evidence type="ECO:0000256" key="3">
    <source>
        <dbReference type="SAM" id="Phobius"/>
    </source>
</evidence>
<feature type="region of interest" description="Disordered" evidence="2">
    <location>
        <begin position="879"/>
        <end position="900"/>
    </location>
</feature>
<evidence type="ECO:0000313" key="10">
    <source>
        <dbReference type="EMBL" id="ETW45985.1"/>
    </source>
</evidence>
<keyword evidence="3" id="KW-0472">Membrane</keyword>
<evidence type="ECO:0000313" key="11">
    <source>
        <dbReference type="Proteomes" id="UP000030699"/>
    </source>
</evidence>
<feature type="domain" description="Duffy-binding-like" evidence="9">
    <location>
        <begin position="307"/>
        <end position="454"/>
    </location>
</feature>
<feature type="domain" description="Duffy-binding-like" evidence="9">
    <location>
        <begin position="1176"/>
        <end position="1329"/>
    </location>
</feature>
<dbReference type="SUPFAM" id="SSF140924">
    <property type="entry name" value="Duffy binding domain-like"/>
    <property type="match status" value="4"/>
</dbReference>
<dbReference type="OrthoDB" id="379270at2759"/>
<feature type="region of interest" description="Disordered" evidence="2">
    <location>
        <begin position="746"/>
        <end position="836"/>
    </location>
</feature>
<protein>
    <recommendedName>
        <fullName evidence="12">Duffy-binding-like domain-containing protein</fullName>
    </recommendedName>
</protein>
<reference evidence="10 11" key="1">
    <citation type="submission" date="2013-02" db="EMBL/GenBank/DDBJ databases">
        <title>The Genome Annotation of Plasmodium falciparum MaliPS096_E11.</title>
        <authorList>
            <consortium name="The Broad Institute Genome Sequencing Platform"/>
            <consortium name="The Broad Institute Genome Sequencing Center for Infectious Disease"/>
            <person name="Neafsey D."/>
            <person name="Hoffman S."/>
            <person name="Volkman S."/>
            <person name="Rosenthal P."/>
            <person name="Walker B."/>
            <person name="Young S.K."/>
            <person name="Zeng Q."/>
            <person name="Gargeya S."/>
            <person name="Fitzgerald M."/>
            <person name="Haas B."/>
            <person name="Abouelleil A."/>
            <person name="Allen A.W."/>
            <person name="Alvarado L."/>
            <person name="Arachchi H.M."/>
            <person name="Berlin A.M."/>
            <person name="Chapman S.B."/>
            <person name="Gainer-Dewar J."/>
            <person name="Goldberg J."/>
            <person name="Griggs A."/>
            <person name="Gujja S."/>
            <person name="Hansen M."/>
            <person name="Howarth C."/>
            <person name="Imamovic A."/>
            <person name="Ireland A."/>
            <person name="Larimer J."/>
            <person name="McCowan C."/>
            <person name="Murphy C."/>
            <person name="Pearson M."/>
            <person name="Poon T.W."/>
            <person name="Priest M."/>
            <person name="Roberts A."/>
            <person name="Saif S."/>
            <person name="Shea T."/>
            <person name="Sisk P."/>
            <person name="Sykes S."/>
            <person name="Wortman J."/>
            <person name="Nusbaum C."/>
            <person name="Birren B."/>
        </authorList>
    </citation>
    <scope>NUCLEOTIDE SEQUENCE [LARGE SCALE GENOMIC DNA]</scope>
    <source>
        <strain evidence="10 11">MaliPS096_E11</strain>
    </source>
</reference>
<feature type="compositionally biased region" description="Pro residues" evidence="2">
    <location>
        <begin position="1657"/>
        <end position="1667"/>
    </location>
</feature>
<dbReference type="Pfam" id="PF03011">
    <property type="entry name" value="PFEMP"/>
    <property type="match status" value="2"/>
</dbReference>
<dbReference type="FunFam" id="1.20.1310.20:FF:000001">
    <property type="entry name" value="Erythrocyte membrane protein 1, PfEMP1"/>
    <property type="match status" value="1"/>
</dbReference>
<evidence type="ECO:0000259" key="5">
    <source>
        <dbReference type="Pfam" id="PF05424"/>
    </source>
</evidence>
<keyword evidence="3" id="KW-1133">Transmembrane helix</keyword>
<keyword evidence="1" id="KW-0175">Coiled coil</keyword>
<feature type="region of interest" description="Disordered" evidence="2">
    <location>
        <begin position="456"/>
        <end position="477"/>
    </location>
</feature>
<feature type="transmembrane region" description="Helical" evidence="3">
    <location>
        <begin position="1722"/>
        <end position="1744"/>
    </location>
</feature>
<dbReference type="InterPro" id="IPR008602">
    <property type="entry name" value="Duffy-antigen-binding"/>
</dbReference>
<feature type="compositionally biased region" description="Acidic residues" evidence="2">
    <location>
        <begin position="790"/>
        <end position="805"/>
    </location>
</feature>
<organism evidence="10 11">
    <name type="scientific">Plasmodium falciparum MaliPS096_E11</name>
    <dbReference type="NCBI Taxonomy" id="1036727"/>
    <lineage>
        <taxon>Eukaryota</taxon>
        <taxon>Sar</taxon>
        <taxon>Alveolata</taxon>
        <taxon>Apicomplexa</taxon>
        <taxon>Aconoidasida</taxon>
        <taxon>Haemosporida</taxon>
        <taxon>Plasmodiidae</taxon>
        <taxon>Plasmodium</taxon>
        <taxon>Plasmodium (Laverania)</taxon>
    </lineage>
</organism>